<dbReference type="SUPFAM" id="SSF50443">
    <property type="entry name" value="FucI/AraA C-terminal domain-like"/>
    <property type="match status" value="1"/>
</dbReference>
<dbReference type="PANTHER" id="PTHR36120:SF1">
    <property type="entry name" value="L-FUCOSE ISOMERASE C-TERMINAL DOMAIN-CONTAINING PROTEIN"/>
    <property type="match status" value="1"/>
</dbReference>
<dbReference type="GO" id="GO:0006004">
    <property type="term" value="P:fucose metabolic process"/>
    <property type="evidence" value="ECO:0007669"/>
    <property type="project" value="InterPro"/>
</dbReference>
<comment type="caution">
    <text evidence="4">The sequence shown here is derived from an EMBL/GenBank/DDBJ whole genome shotgun (WGS) entry which is preliminary data.</text>
</comment>
<name>A0A832ATI7_9CREN</name>
<reference evidence="4" key="1">
    <citation type="journal article" date="2020" name="mSystems">
        <title>Genome- and Community-Level Interaction Insights into Carbon Utilization and Element Cycling Functions of Hydrothermarchaeota in Hydrothermal Sediment.</title>
        <authorList>
            <person name="Zhou Z."/>
            <person name="Liu Y."/>
            <person name="Xu W."/>
            <person name="Pan J."/>
            <person name="Luo Z.H."/>
            <person name="Li M."/>
        </authorList>
    </citation>
    <scope>NUCLEOTIDE SEQUENCE</scope>
    <source>
        <strain evidence="4">SpSt-629</strain>
    </source>
</reference>
<evidence type="ECO:0000313" key="4">
    <source>
        <dbReference type="EMBL" id="HFQ79056.1"/>
    </source>
</evidence>
<dbReference type="InterPro" id="IPR009015">
    <property type="entry name" value="Fucose_isomerase_N/cen_sf"/>
</dbReference>
<dbReference type="PANTHER" id="PTHR36120">
    <property type="entry name" value="FUCOSE ISOMERASE"/>
    <property type="match status" value="1"/>
</dbReference>
<organism evidence="4">
    <name type="scientific">Ignisphaera aggregans</name>
    <dbReference type="NCBI Taxonomy" id="334771"/>
    <lineage>
        <taxon>Archaea</taxon>
        <taxon>Thermoproteota</taxon>
        <taxon>Thermoprotei</taxon>
        <taxon>Desulfurococcales</taxon>
        <taxon>Desulfurococcaceae</taxon>
        <taxon>Ignisphaera</taxon>
    </lineage>
</organism>
<dbReference type="InterPro" id="IPR004216">
    <property type="entry name" value="Fuc/Ara_isomerase_C"/>
</dbReference>
<dbReference type="SUPFAM" id="SSF53743">
    <property type="entry name" value="FucI/AraA N-terminal and middle domains"/>
    <property type="match status" value="1"/>
</dbReference>
<dbReference type="InterPro" id="IPR015888">
    <property type="entry name" value="Fuc_isomerase_C"/>
</dbReference>
<keyword evidence="2" id="KW-0119">Carbohydrate metabolism</keyword>
<dbReference type="GO" id="GO:0008736">
    <property type="term" value="F:L-fucose isomerase activity"/>
    <property type="evidence" value="ECO:0007669"/>
    <property type="project" value="InterPro"/>
</dbReference>
<protein>
    <recommendedName>
        <fullName evidence="3">L-fucose isomerase C-terminal domain-containing protein</fullName>
    </recommendedName>
</protein>
<evidence type="ECO:0000256" key="1">
    <source>
        <dbReference type="ARBA" id="ARBA00023235"/>
    </source>
</evidence>
<evidence type="ECO:0000256" key="2">
    <source>
        <dbReference type="ARBA" id="ARBA00023277"/>
    </source>
</evidence>
<sequence>MVYVLGDVMKKIRLGLVPLHRYPFDEVWAQELKNRFIKVIEERFGSYIELIYPTEKHSKMGLVTDDDDAEAVIKLFKERDVDGLVMVTLTFGDELAGARVAEEFRGYPILIFATKEPSTLPGGFRRSDSFCGTLSLASALYRRKIPFLFGGIVFPEDNEFTREFDSFIRVVAIYRSFIGAKVGLIGPRPERFETVTFTESKMAEKFKQRVVHVTLLEIVEEARKLGDEDPVVIEIANEIEKQVEVSQISREVVLKMAKLEAVLRRIVKEKKLSGLGFRCWTEIQKYYGISPCNILGRLTQSGVMSACEVDIYGVLSMIIQYAASLGTSPPFFIDWTIRHPTKPNVFLAWHCGNAPPALFCATGKLMYHSIMYRDVGIERAYGTLEGRLKPGTVTISRLVEYDGEFKLFVTSGKTIEEETEFRGSWIWIEVADLDKIYRSLVEEGFVHHASMIYGDYVDPIVKAAKILGIKTIVV</sequence>
<gene>
    <name evidence="4" type="ORF">ENT99_05060</name>
</gene>
<dbReference type="Pfam" id="PF02952">
    <property type="entry name" value="Fucose_iso_C"/>
    <property type="match status" value="1"/>
</dbReference>
<dbReference type="AlphaFoldDB" id="A0A832ATI7"/>
<keyword evidence="1" id="KW-0413">Isomerase</keyword>
<accession>A0A832ATI7</accession>
<proteinExistence type="predicted"/>
<feature type="domain" description="L-fucose isomerase C-terminal" evidence="3">
    <location>
        <begin position="350"/>
        <end position="471"/>
    </location>
</feature>
<evidence type="ECO:0000259" key="3">
    <source>
        <dbReference type="Pfam" id="PF02952"/>
    </source>
</evidence>
<dbReference type="GO" id="GO:0005737">
    <property type="term" value="C:cytoplasm"/>
    <property type="evidence" value="ECO:0007669"/>
    <property type="project" value="InterPro"/>
</dbReference>
<dbReference type="EMBL" id="DTAU01000100">
    <property type="protein sequence ID" value="HFQ79056.1"/>
    <property type="molecule type" value="Genomic_DNA"/>
</dbReference>